<protein>
    <submittedName>
        <fullName evidence="1">Uncharacterized protein</fullName>
    </submittedName>
</protein>
<dbReference type="AlphaFoldDB" id="A0A9Q0QNY3"/>
<gene>
    <name evidence="1" type="ORF">NE237_018193</name>
</gene>
<accession>A0A9Q0QNY3</accession>
<evidence type="ECO:0000313" key="1">
    <source>
        <dbReference type="EMBL" id="KAJ4966344.1"/>
    </source>
</evidence>
<dbReference type="EMBL" id="JAMYWD010000007">
    <property type="protein sequence ID" value="KAJ4966344.1"/>
    <property type="molecule type" value="Genomic_DNA"/>
</dbReference>
<keyword evidence="2" id="KW-1185">Reference proteome</keyword>
<proteinExistence type="predicted"/>
<name>A0A9Q0QNY3_9MAGN</name>
<sequence>MGASAHWIVFLTSYLHRGLNVRFDVCAKDMALLHSLTCDRVLLFYRGDLVEQIISVWPRSWALPRWYTKSNHFGLAKIFGFAEVVYSSKSFQSGRGLGLYRGGILSQIIVVWPRSLVLPRWFTRTNHLDLAEDFGFVEVVYSGKSS</sequence>
<dbReference type="Proteomes" id="UP001141806">
    <property type="component" value="Unassembled WGS sequence"/>
</dbReference>
<reference evidence="1" key="1">
    <citation type="journal article" date="2023" name="Plant J.">
        <title>The genome of the king protea, Protea cynaroides.</title>
        <authorList>
            <person name="Chang J."/>
            <person name="Duong T.A."/>
            <person name="Schoeman C."/>
            <person name="Ma X."/>
            <person name="Roodt D."/>
            <person name="Barker N."/>
            <person name="Li Z."/>
            <person name="Van de Peer Y."/>
            <person name="Mizrachi E."/>
        </authorList>
    </citation>
    <scope>NUCLEOTIDE SEQUENCE</scope>
    <source>
        <tissue evidence="1">Young leaves</tissue>
    </source>
</reference>
<comment type="caution">
    <text evidence="1">The sequence shown here is derived from an EMBL/GenBank/DDBJ whole genome shotgun (WGS) entry which is preliminary data.</text>
</comment>
<organism evidence="1 2">
    <name type="scientific">Protea cynaroides</name>
    <dbReference type="NCBI Taxonomy" id="273540"/>
    <lineage>
        <taxon>Eukaryota</taxon>
        <taxon>Viridiplantae</taxon>
        <taxon>Streptophyta</taxon>
        <taxon>Embryophyta</taxon>
        <taxon>Tracheophyta</taxon>
        <taxon>Spermatophyta</taxon>
        <taxon>Magnoliopsida</taxon>
        <taxon>Proteales</taxon>
        <taxon>Proteaceae</taxon>
        <taxon>Protea</taxon>
    </lineage>
</organism>
<evidence type="ECO:0000313" key="2">
    <source>
        <dbReference type="Proteomes" id="UP001141806"/>
    </source>
</evidence>